<evidence type="ECO:0000256" key="7">
    <source>
        <dbReference type="ARBA" id="ARBA00023177"/>
    </source>
</evidence>
<evidence type="ECO:0000313" key="12">
    <source>
        <dbReference type="Proteomes" id="UP000070578"/>
    </source>
</evidence>
<feature type="transmembrane region" description="Helical" evidence="8">
    <location>
        <begin position="342"/>
        <end position="361"/>
    </location>
</feature>
<feature type="transmembrane region" description="Helical" evidence="8">
    <location>
        <begin position="312"/>
        <end position="333"/>
    </location>
</feature>
<dbReference type="PATRIC" id="fig|1796491.3.peg.1075"/>
<protein>
    <recommendedName>
        <fullName evidence="8">Ammonium transporter</fullName>
    </recommendedName>
</protein>
<dbReference type="GO" id="GO:0005886">
    <property type="term" value="C:plasma membrane"/>
    <property type="evidence" value="ECO:0007669"/>
    <property type="project" value="UniProtKB-SubCell"/>
</dbReference>
<keyword evidence="7 8" id="KW-0924">Ammonia transport</keyword>
<dbReference type="Gene3D" id="1.10.3430.10">
    <property type="entry name" value="Ammonium transporter AmtB like domains"/>
    <property type="match status" value="1"/>
</dbReference>
<comment type="similarity">
    <text evidence="2 8">Belongs to the ammonia transporter channel (TC 1.A.11.2) family.</text>
</comment>
<feature type="transmembrane region" description="Helical" evidence="8">
    <location>
        <begin position="280"/>
        <end position="300"/>
    </location>
</feature>
<dbReference type="InterPro" id="IPR018047">
    <property type="entry name" value="Ammonium_transpt_CS"/>
</dbReference>
<comment type="caution">
    <text evidence="11">The sequence shown here is derived from an EMBL/GenBank/DDBJ whole genome shotgun (WGS) entry which is preliminary data.</text>
</comment>
<evidence type="ECO:0000256" key="9">
    <source>
        <dbReference type="SAM" id="SignalP"/>
    </source>
</evidence>
<evidence type="ECO:0000256" key="8">
    <source>
        <dbReference type="RuleBase" id="RU362002"/>
    </source>
</evidence>
<dbReference type="PROSITE" id="PS01219">
    <property type="entry name" value="AMMONIUM_TRANSP"/>
    <property type="match status" value="1"/>
</dbReference>
<feature type="transmembrane region" description="Helical" evidence="8">
    <location>
        <begin position="246"/>
        <end position="268"/>
    </location>
</feature>
<dbReference type="InterPro" id="IPR024041">
    <property type="entry name" value="NH4_transpt_AmtB-like_dom"/>
</dbReference>
<feature type="transmembrane region" description="Helical" evidence="8">
    <location>
        <begin position="164"/>
        <end position="186"/>
    </location>
</feature>
<keyword evidence="9" id="KW-0732">Signal</keyword>
<keyword evidence="6 8" id="KW-0472">Membrane</keyword>
<dbReference type="InterPro" id="IPR029020">
    <property type="entry name" value="Ammonium/urea_transptr"/>
</dbReference>
<feature type="signal peptide" evidence="9">
    <location>
        <begin position="1"/>
        <end position="23"/>
    </location>
</feature>
<feature type="transmembrane region" description="Helical" evidence="8">
    <location>
        <begin position="63"/>
        <end position="86"/>
    </location>
</feature>
<evidence type="ECO:0000256" key="4">
    <source>
        <dbReference type="ARBA" id="ARBA00022692"/>
    </source>
</evidence>
<dbReference type="NCBIfam" id="TIGR00836">
    <property type="entry name" value="amt"/>
    <property type="match status" value="1"/>
</dbReference>
<reference evidence="11 12" key="1">
    <citation type="submission" date="2016-02" db="EMBL/GenBank/DDBJ databases">
        <authorList>
            <person name="Wen L."/>
            <person name="He K."/>
            <person name="Yang H."/>
        </authorList>
    </citation>
    <scope>NUCLEOTIDE SEQUENCE [LARGE SCALE GENOMIC DNA]</scope>
    <source>
        <strain evidence="11">ShG14-8</strain>
    </source>
</reference>
<proteinExistence type="inferred from homology"/>
<keyword evidence="4 8" id="KW-0812">Transmembrane</keyword>
<comment type="subcellular location">
    <subcellularLocation>
        <location evidence="8">Cell membrane</location>
        <topology evidence="8">Multi-pass membrane protein</topology>
    </subcellularLocation>
    <subcellularLocation>
        <location evidence="1">Membrane</location>
        <topology evidence="1">Multi-pass membrane protein</topology>
    </subcellularLocation>
</comment>
<evidence type="ECO:0000313" key="11">
    <source>
        <dbReference type="EMBL" id="KXS32895.1"/>
    </source>
</evidence>
<reference evidence="11 12" key="2">
    <citation type="submission" date="2016-03" db="EMBL/GenBank/DDBJ databases">
        <title>New uncultured bacterium of the family Gallionellaceae from acid mine drainage: description and reconstruction of genome based on metagenomic analysis of microbial community.</title>
        <authorList>
            <person name="Kadnikov V."/>
            <person name="Ivasenko D."/>
            <person name="Beletsky A."/>
            <person name="Mardanov A."/>
            <person name="Danilova E."/>
            <person name="Pimenov N."/>
            <person name="Karnachuk O."/>
            <person name="Ravin N."/>
        </authorList>
    </citation>
    <scope>NUCLEOTIDE SEQUENCE [LARGE SCALE GENOMIC DNA]</scope>
    <source>
        <strain evidence="11">ShG14-8</strain>
    </source>
</reference>
<feature type="transmembrane region" description="Helical" evidence="8">
    <location>
        <begin position="193"/>
        <end position="216"/>
    </location>
</feature>
<dbReference type="GO" id="GO:0008519">
    <property type="term" value="F:ammonium channel activity"/>
    <property type="evidence" value="ECO:0007669"/>
    <property type="project" value="InterPro"/>
</dbReference>
<name>A0A139BW13_9PROT</name>
<dbReference type="Proteomes" id="UP000070578">
    <property type="component" value="Unassembled WGS sequence"/>
</dbReference>
<evidence type="ECO:0000256" key="3">
    <source>
        <dbReference type="ARBA" id="ARBA00022448"/>
    </source>
</evidence>
<evidence type="ECO:0000256" key="6">
    <source>
        <dbReference type="ARBA" id="ARBA00023136"/>
    </source>
</evidence>
<dbReference type="PANTHER" id="PTHR43029">
    <property type="entry name" value="AMMONIUM TRANSPORTER MEP2"/>
    <property type="match status" value="1"/>
</dbReference>
<evidence type="ECO:0000256" key="1">
    <source>
        <dbReference type="ARBA" id="ARBA00004141"/>
    </source>
</evidence>
<dbReference type="InterPro" id="IPR001905">
    <property type="entry name" value="Ammonium_transpt"/>
</dbReference>
<feature type="transmembrane region" description="Helical" evidence="8">
    <location>
        <begin position="448"/>
        <end position="469"/>
    </location>
</feature>
<feature type="transmembrane region" description="Helical" evidence="8">
    <location>
        <begin position="367"/>
        <end position="385"/>
    </location>
</feature>
<gene>
    <name evidence="11" type="ORF">AWT59_0982</name>
</gene>
<evidence type="ECO:0000256" key="5">
    <source>
        <dbReference type="ARBA" id="ARBA00022989"/>
    </source>
</evidence>
<dbReference type="AlphaFoldDB" id="A0A139BW13"/>
<dbReference type="SUPFAM" id="SSF111352">
    <property type="entry name" value="Ammonium transporter"/>
    <property type="match status" value="1"/>
</dbReference>
<keyword evidence="3 8" id="KW-0813">Transport</keyword>
<feature type="chain" id="PRO_5007483998" description="Ammonium transporter" evidence="9">
    <location>
        <begin position="24"/>
        <end position="498"/>
    </location>
</feature>
<organism evidence="11 12">
    <name type="scientific">Candidatus Gallionella acididurans</name>
    <dbReference type="NCBI Taxonomy" id="1796491"/>
    <lineage>
        <taxon>Bacteria</taxon>
        <taxon>Pseudomonadati</taxon>
        <taxon>Pseudomonadota</taxon>
        <taxon>Betaproteobacteria</taxon>
        <taxon>Nitrosomonadales</taxon>
        <taxon>Gallionellaceae</taxon>
        <taxon>Gallionella</taxon>
    </lineage>
</organism>
<dbReference type="PANTHER" id="PTHR43029:SF10">
    <property type="entry name" value="AMMONIUM TRANSPORTER MEP2"/>
    <property type="match status" value="1"/>
</dbReference>
<dbReference type="Pfam" id="PF00909">
    <property type="entry name" value="Ammonium_transp"/>
    <property type="match status" value="1"/>
</dbReference>
<feature type="domain" description="Ammonium transporter AmtB-like" evidence="10">
    <location>
        <begin position="64"/>
        <end position="496"/>
    </location>
</feature>
<feature type="transmembrane region" description="Helical" evidence="8">
    <location>
        <begin position="397"/>
        <end position="418"/>
    </location>
</feature>
<dbReference type="EMBL" id="LSLI01000016">
    <property type="protein sequence ID" value="KXS32895.1"/>
    <property type="molecule type" value="Genomic_DNA"/>
</dbReference>
<evidence type="ECO:0000256" key="2">
    <source>
        <dbReference type="ARBA" id="ARBA00005887"/>
    </source>
</evidence>
<sequence length="498" mass="52158">MKKFIASFALLAMLFGLAAPSFADDAAAPASAAAATTAAPAADAAAASPKCGDKGFDCNKGDVAWMMTSTAFVLLMTVPGLALYYAGMVRRKNALSTVMQSFAIFCVIAVLWVIYGYSMAFTAGHDGSALAPYIGSLDKWFMSGDDPTTAVAATFSKGQYIPDFVYAMFQLTFAAITVALICGGFAERFKFSSMIIFSVLWFTFAYLPISHMVWYWDGPDAYTSAKAGDIANSHAGFIFQKGALDFAGGTVVHINAGIAALVAALMLGPRKGYGKIPMPPHSLMMTAIGTGLLWMGWFGFNAGSALEATGAAGLAFFNTLFGVAVAGVTWMLVEWIVKGKPSLLGICSGIVTGLVAITPAAGYVGVGGAMVVCAVAAVICFFAVTKVKNWLGYDDSLDSFGVHCVGGIIGSLGTGIFVNPALGGQGVYDYVANKVADFDAMGQIVSQLWDIGITLAWSGFVAFVILFILKKTIGIRASDEAQEIGLDLADHDENAYNL</sequence>
<accession>A0A139BW13</accession>
<feature type="transmembrane region" description="Helical" evidence="8">
    <location>
        <begin position="98"/>
        <end position="117"/>
    </location>
</feature>
<evidence type="ECO:0000259" key="10">
    <source>
        <dbReference type="Pfam" id="PF00909"/>
    </source>
</evidence>
<keyword evidence="5 8" id="KW-1133">Transmembrane helix</keyword>